<feature type="region of interest" description="Disordered" evidence="4">
    <location>
        <begin position="1"/>
        <end position="36"/>
    </location>
</feature>
<accession>A0A8C9GLL4</accession>
<feature type="domain" description="Inactive rhomboid protein 1/2 N-terminal" evidence="5">
    <location>
        <begin position="209"/>
        <end position="254"/>
    </location>
</feature>
<dbReference type="PANTHER" id="PTHR45965:SF4">
    <property type="entry name" value="INACTIVE RHOMBOID PROTEIN 1"/>
    <property type="match status" value="1"/>
</dbReference>
<dbReference type="PANTHER" id="PTHR45965">
    <property type="entry name" value="INACTIVE RHOMBOID PROTEIN"/>
    <property type="match status" value="1"/>
</dbReference>
<dbReference type="GO" id="GO:0042058">
    <property type="term" value="P:regulation of epidermal growth factor receptor signaling pathway"/>
    <property type="evidence" value="ECO:0007669"/>
    <property type="project" value="UniProtKB-UniRule"/>
</dbReference>
<proteinExistence type="inferred from homology"/>
<evidence type="ECO:0000313" key="6">
    <source>
        <dbReference type="Ensembl" id="ENSPTEP00000005985.1"/>
    </source>
</evidence>
<dbReference type="Pfam" id="PF12595">
    <property type="entry name" value="iRhom1-2_N"/>
    <property type="match status" value="2"/>
</dbReference>
<feature type="domain" description="Inactive rhomboid protein 1/2 N-terminal" evidence="5">
    <location>
        <begin position="91"/>
        <end position="150"/>
    </location>
</feature>
<dbReference type="GO" id="GO:0005789">
    <property type="term" value="C:endoplasmic reticulum membrane"/>
    <property type="evidence" value="ECO:0007669"/>
    <property type="project" value="UniProtKB-SubCell"/>
</dbReference>
<dbReference type="GO" id="GO:0050709">
    <property type="term" value="P:negative regulation of protein secretion"/>
    <property type="evidence" value="ECO:0007669"/>
    <property type="project" value="UniProtKB-UniRule"/>
</dbReference>
<dbReference type="AlphaFoldDB" id="A0A8C9GLL4"/>
<comment type="function">
    <text evidence="3">Regulates ADAM17 protease, a sheddase of the epidermal growth factor (EGF) receptor ligands and TNF, thereby plays a role in sleep, cell survival, proliferation, migration and inflammation. Does not exhibit any protease activity on its own.</text>
</comment>
<evidence type="ECO:0000313" key="7">
    <source>
        <dbReference type="Proteomes" id="UP000694416"/>
    </source>
</evidence>
<comment type="similarity">
    <text evidence="1 3">Belongs to the peptidase S54 family.</text>
</comment>
<evidence type="ECO:0000256" key="4">
    <source>
        <dbReference type="SAM" id="MobiDB-lite"/>
    </source>
</evidence>
<dbReference type="Proteomes" id="UP000694416">
    <property type="component" value="Unplaced"/>
</dbReference>
<protein>
    <recommendedName>
        <fullName evidence="3">Inactive rhomboid protein</fullName>
        <shortName evidence="3">iRhom</shortName>
    </recommendedName>
    <alternativeName>
        <fullName evidence="3">Rhomboid family member</fullName>
    </alternativeName>
    <alternativeName>
        <fullName evidence="3">Rhomboid veinlet-like protein</fullName>
    </alternativeName>
</protein>
<feature type="region of interest" description="Disordered" evidence="4">
    <location>
        <begin position="162"/>
        <end position="186"/>
    </location>
</feature>
<dbReference type="InterPro" id="IPR022241">
    <property type="entry name" value="iRhom1_2_N"/>
</dbReference>
<keyword evidence="3" id="KW-0256">Endoplasmic reticulum</keyword>
<reference evidence="6" key="1">
    <citation type="submission" date="2025-08" db="UniProtKB">
        <authorList>
            <consortium name="Ensembl"/>
        </authorList>
    </citation>
    <scope>IDENTIFICATION</scope>
</reference>
<evidence type="ECO:0000259" key="5">
    <source>
        <dbReference type="Pfam" id="PF12595"/>
    </source>
</evidence>
<keyword evidence="7" id="KW-1185">Reference proteome</keyword>
<comment type="subcellular location">
    <subcellularLocation>
        <location evidence="3">Endoplasmic reticulum membrane</location>
        <topology evidence="3">Multi-pass membrane protein</topology>
    </subcellularLocation>
</comment>
<evidence type="ECO:0000256" key="3">
    <source>
        <dbReference type="RuleBase" id="RU369051"/>
    </source>
</evidence>
<sequence length="281" mass="31174">MSEARRDSTSSLQRKKPPWLKLDIPSAVPPTAEEPSFLQPLRRQAFLRSVSMPAETAHISSPHHELRRSLLQRQASITQTIRRGTADWFGVSKDSDSTQKWQRKSIRHCSQRYGKLKPQVLRELDLPSQDNVSLTSTETPPPLYVGPCQLGMQKLPLRFPPSPAAAQARVGGQDELPGGCSTDESGCRGERWGWGPSQQPGLMLTSPPQGRSVRDGTLRRAQRRSFTPASFLEEDTTDFPDELDTSFFARVRSAQGVARLPVPFIPASTLTSCVCSGRYPP</sequence>
<comment type="subunit">
    <text evidence="2">Homodimer, or homooligomer. Interacts with TGFA and HBEGF. Interacts with EGF; may retain EGF in the endoplasmic reticulum and regulates its degradation through the endoplasmic reticulum-associated degradation (ERAD). Interacts (via cytoplasmic N-terminus) with FRMD8/iTAP; this interaction leads to mutual protein stabilization. Interacts with ADAM17/TACE.</text>
</comment>
<evidence type="ECO:0000256" key="1">
    <source>
        <dbReference type="ARBA" id="ARBA00009045"/>
    </source>
</evidence>
<organism evidence="6 7">
    <name type="scientific">Piliocolobus tephrosceles</name>
    <name type="common">Ugandan red Colobus</name>
    <dbReference type="NCBI Taxonomy" id="591936"/>
    <lineage>
        <taxon>Eukaryota</taxon>
        <taxon>Metazoa</taxon>
        <taxon>Chordata</taxon>
        <taxon>Craniata</taxon>
        <taxon>Vertebrata</taxon>
        <taxon>Euteleostomi</taxon>
        <taxon>Mammalia</taxon>
        <taxon>Eutheria</taxon>
        <taxon>Euarchontoglires</taxon>
        <taxon>Primates</taxon>
        <taxon>Haplorrhini</taxon>
        <taxon>Catarrhini</taxon>
        <taxon>Cercopithecidae</taxon>
        <taxon>Colobinae</taxon>
        <taxon>Piliocolobus</taxon>
    </lineage>
</organism>
<evidence type="ECO:0000256" key="2">
    <source>
        <dbReference type="ARBA" id="ARBA00046927"/>
    </source>
</evidence>
<dbReference type="InterPro" id="IPR051512">
    <property type="entry name" value="Inactive_Rhomboid"/>
</dbReference>
<reference evidence="6" key="2">
    <citation type="submission" date="2025-09" db="UniProtKB">
        <authorList>
            <consortium name="Ensembl"/>
        </authorList>
    </citation>
    <scope>IDENTIFICATION</scope>
</reference>
<name>A0A8C9GLL4_9PRIM</name>
<dbReference type="Ensembl" id="ENSPTET00000009194.1">
    <property type="protein sequence ID" value="ENSPTEP00000005985.1"/>
    <property type="gene ID" value="ENSPTEG00000006895.1"/>
</dbReference>